<dbReference type="OrthoDB" id="7659044at2"/>
<dbReference type="Proteomes" id="UP000198914">
    <property type="component" value="Unassembled WGS sequence"/>
</dbReference>
<dbReference type="RefSeq" id="WP_139176659.1">
    <property type="nucleotide sequence ID" value="NZ_FNPX01000014.1"/>
</dbReference>
<dbReference type="EMBL" id="FNPX01000014">
    <property type="protein sequence ID" value="SDZ42308.1"/>
    <property type="molecule type" value="Genomic_DNA"/>
</dbReference>
<evidence type="ECO:0000313" key="2">
    <source>
        <dbReference type="EMBL" id="SDZ42308.1"/>
    </source>
</evidence>
<feature type="chain" id="PRO_5011604348" evidence="1">
    <location>
        <begin position="28"/>
        <end position="202"/>
    </location>
</feature>
<proteinExistence type="predicted"/>
<evidence type="ECO:0000256" key="1">
    <source>
        <dbReference type="SAM" id="SignalP"/>
    </source>
</evidence>
<reference evidence="3" key="1">
    <citation type="submission" date="2016-10" db="EMBL/GenBank/DDBJ databases">
        <authorList>
            <person name="Varghese N."/>
            <person name="Submissions S."/>
        </authorList>
    </citation>
    <scope>NUCLEOTIDE SEQUENCE [LARGE SCALE GENOMIC DNA]</scope>
    <source>
        <strain evidence="3">DSM 100420</strain>
    </source>
</reference>
<organism evidence="2 3">
    <name type="scientific">Jannaschia faecimaris</name>
    <dbReference type="NCBI Taxonomy" id="1244108"/>
    <lineage>
        <taxon>Bacteria</taxon>
        <taxon>Pseudomonadati</taxon>
        <taxon>Pseudomonadota</taxon>
        <taxon>Alphaproteobacteria</taxon>
        <taxon>Rhodobacterales</taxon>
        <taxon>Roseobacteraceae</taxon>
        <taxon>Jannaschia</taxon>
    </lineage>
</organism>
<keyword evidence="1" id="KW-0732">Signal</keyword>
<accession>A0A1H3SXE6</accession>
<gene>
    <name evidence="2" type="ORF">SAMN05444004_11416</name>
</gene>
<name>A0A1H3SXE6_9RHOB</name>
<evidence type="ECO:0000313" key="3">
    <source>
        <dbReference type="Proteomes" id="UP000198914"/>
    </source>
</evidence>
<feature type="signal peptide" evidence="1">
    <location>
        <begin position="1"/>
        <end position="27"/>
    </location>
</feature>
<keyword evidence="3" id="KW-1185">Reference proteome</keyword>
<dbReference type="AlphaFoldDB" id="A0A1H3SXE6"/>
<protein>
    <submittedName>
        <fullName evidence="2">Uncharacterized protein</fullName>
    </submittedName>
</protein>
<sequence>MLLPRSQRAIAMVAASLLLSMPQTAFAGLAPAACLVPTNSIDTAVDALTIEGWRVLPDGPLPEVVGDQLVWLYVAYYMTGDTGGETLSSILELQRRTVEGLARKRDITGSKTRLMTSDAGAMIVFWREPDQDHIEYQCRLALNGPDAPGNTLFAVNEEERIADGYVQITALDRAALAEETGRDVVTAQLVETHLTYSKGATE</sequence>
<dbReference type="STRING" id="1244108.SAMN05444004_11416"/>